<sequence length="48" mass="5373">MICFSENYKTSNKRIVCQNYLLPGESMGIRQSVGDITPGGYVFLSEIL</sequence>
<keyword evidence="2" id="KW-1185">Reference proteome</keyword>
<proteinExistence type="predicted"/>
<evidence type="ECO:0000313" key="1">
    <source>
        <dbReference type="EMBL" id="KXA41481.1"/>
    </source>
</evidence>
<organism evidence="1 2">
    <name type="scientific">Prevotella corporis</name>
    <dbReference type="NCBI Taxonomy" id="28128"/>
    <lineage>
        <taxon>Bacteria</taxon>
        <taxon>Pseudomonadati</taxon>
        <taxon>Bacteroidota</taxon>
        <taxon>Bacteroidia</taxon>
        <taxon>Bacteroidales</taxon>
        <taxon>Prevotellaceae</taxon>
        <taxon>Prevotella</taxon>
    </lineage>
</organism>
<evidence type="ECO:0000313" key="2">
    <source>
        <dbReference type="Proteomes" id="UP000070533"/>
    </source>
</evidence>
<name>A0A133QF39_9BACT</name>
<dbReference type="AlphaFoldDB" id="A0A133QF39"/>
<comment type="caution">
    <text evidence="1">The sequence shown here is derived from an EMBL/GenBank/DDBJ whole genome shotgun (WGS) entry which is preliminary data.</text>
</comment>
<dbReference type="EMBL" id="LRQG01000051">
    <property type="protein sequence ID" value="KXA41481.1"/>
    <property type="molecule type" value="Genomic_DNA"/>
</dbReference>
<accession>A0A133QF39</accession>
<dbReference type="STRING" id="28128.HMPREF3226_00818"/>
<dbReference type="PATRIC" id="fig|28128.5.peg.825"/>
<protein>
    <submittedName>
        <fullName evidence="1">Uncharacterized protein</fullName>
    </submittedName>
</protein>
<gene>
    <name evidence="1" type="ORF">HMPREF3226_00818</name>
</gene>
<dbReference type="Proteomes" id="UP000070533">
    <property type="component" value="Unassembled WGS sequence"/>
</dbReference>
<reference evidence="2" key="1">
    <citation type="submission" date="2016-01" db="EMBL/GenBank/DDBJ databases">
        <authorList>
            <person name="Mitreva M."/>
            <person name="Pepin K.H."/>
            <person name="Mihindukulasuriya K.A."/>
            <person name="Fulton R."/>
            <person name="Fronick C."/>
            <person name="O'Laughlin M."/>
            <person name="Miner T."/>
            <person name="Herter B."/>
            <person name="Rosa B.A."/>
            <person name="Cordes M."/>
            <person name="Tomlinson C."/>
            <person name="Wollam A."/>
            <person name="Palsikar V.B."/>
            <person name="Mardis E.R."/>
            <person name="Wilson R.K."/>
        </authorList>
    </citation>
    <scope>NUCLEOTIDE SEQUENCE [LARGE SCALE GENOMIC DNA]</scope>
    <source>
        <strain evidence="2">MJR7716</strain>
    </source>
</reference>